<name>A0A1M7M226_9FIRM</name>
<dbReference type="EMBL" id="FRCP01000019">
    <property type="protein sequence ID" value="SHM84693.1"/>
    <property type="molecule type" value="Genomic_DNA"/>
</dbReference>
<feature type="binding site" evidence="6">
    <location>
        <begin position="67"/>
        <end position="68"/>
    </location>
    <ligand>
        <name>NAD(+)</name>
        <dbReference type="ChEBI" id="CHEBI:57540"/>
    </ligand>
</feature>
<feature type="binding site" evidence="6">
    <location>
        <position position="171"/>
    </location>
    <ligand>
        <name>NAD(+)</name>
        <dbReference type="ChEBI" id="CHEBI:57540"/>
    </ligand>
</feature>
<evidence type="ECO:0000256" key="4">
    <source>
        <dbReference type="ARBA" id="ARBA00023027"/>
    </source>
</evidence>
<evidence type="ECO:0000256" key="3">
    <source>
        <dbReference type="ARBA" id="ARBA00022857"/>
    </source>
</evidence>
<feature type="binding site" evidence="6">
    <location>
        <position position="72"/>
    </location>
    <ligand>
        <name>NAD(+)</name>
        <dbReference type="ChEBI" id="CHEBI:57540"/>
    </ligand>
</feature>
<protein>
    <recommendedName>
        <fullName evidence="6">NAD kinase</fullName>
        <ecNumber evidence="6">2.7.1.23</ecNumber>
    </recommendedName>
    <alternativeName>
        <fullName evidence="6">ATP-dependent NAD kinase</fullName>
    </alternativeName>
</protein>
<gene>
    <name evidence="6" type="primary">nadK</name>
    <name evidence="7" type="ORF">SAMN02746066_03562</name>
</gene>
<comment type="catalytic activity">
    <reaction evidence="5 6">
        <text>NAD(+) + ATP = ADP + NADP(+) + H(+)</text>
        <dbReference type="Rhea" id="RHEA:18629"/>
        <dbReference type="ChEBI" id="CHEBI:15378"/>
        <dbReference type="ChEBI" id="CHEBI:30616"/>
        <dbReference type="ChEBI" id="CHEBI:57540"/>
        <dbReference type="ChEBI" id="CHEBI:58349"/>
        <dbReference type="ChEBI" id="CHEBI:456216"/>
        <dbReference type="EC" id="2.7.1.23"/>
    </reaction>
</comment>
<feature type="binding site" evidence="6">
    <location>
        <position position="169"/>
    </location>
    <ligand>
        <name>NAD(+)</name>
        <dbReference type="ChEBI" id="CHEBI:57540"/>
    </ligand>
</feature>
<feature type="binding site" evidence="6">
    <location>
        <begin position="141"/>
        <end position="142"/>
    </location>
    <ligand>
        <name>NAD(+)</name>
        <dbReference type="ChEBI" id="CHEBI:57540"/>
    </ligand>
</feature>
<keyword evidence="1 6" id="KW-0808">Transferase</keyword>
<dbReference type="Gene3D" id="2.60.200.30">
    <property type="entry name" value="Probable inorganic polyphosphate/atp-NAD kinase, domain 2"/>
    <property type="match status" value="1"/>
</dbReference>
<dbReference type="OrthoDB" id="9774737at2"/>
<dbReference type="InterPro" id="IPR017438">
    <property type="entry name" value="ATP-NAD_kinase_N"/>
</dbReference>
<dbReference type="GO" id="GO:0046872">
    <property type="term" value="F:metal ion binding"/>
    <property type="evidence" value="ECO:0007669"/>
    <property type="project" value="UniProtKB-UniRule"/>
</dbReference>
<organism evidence="7 8">
    <name type="scientific">Anaerosporobacter mobilis DSM 15930</name>
    <dbReference type="NCBI Taxonomy" id="1120996"/>
    <lineage>
        <taxon>Bacteria</taxon>
        <taxon>Bacillati</taxon>
        <taxon>Bacillota</taxon>
        <taxon>Clostridia</taxon>
        <taxon>Lachnospirales</taxon>
        <taxon>Lachnospiraceae</taxon>
        <taxon>Anaerosporobacter</taxon>
    </lineage>
</organism>
<dbReference type="InterPro" id="IPR016064">
    <property type="entry name" value="NAD/diacylglycerol_kinase_sf"/>
</dbReference>
<keyword evidence="4 6" id="KW-0520">NAD</keyword>
<dbReference type="RefSeq" id="WP_073289758.1">
    <property type="nucleotide sequence ID" value="NZ_FRCP01000019.1"/>
</dbReference>
<keyword evidence="2 6" id="KW-0418">Kinase</keyword>
<dbReference type="GO" id="GO:0051287">
    <property type="term" value="F:NAD binding"/>
    <property type="evidence" value="ECO:0007669"/>
    <property type="project" value="UniProtKB-ARBA"/>
</dbReference>
<sequence>MNNFCIITNIDKDCDYKTTKLIQEYLISKGKRCFISTEPSTVGTSDDKIDVSWITDDTDCVIVLGGDGTIIRAATDLYTKEIPLLGINLGTLGFLAEIEKQDIIPAIDSLLEEDIQIQKRMMLYGNVSRNNQTMYEDYALNDIVISRSGFSRIICVSVYVNDILVDTYHGDGVIIATPTGSTGYNLSAGGPVAAPSSNVMMITPICPHTMSQRSVLVSSDDEITILIDKSKKTQKEEAIATFDGRMGMELETGDEIRIKRAEKVTKLIKINQKSFYEILRSKLR</sequence>
<dbReference type="EC" id="2.7.1.23" evidence="6"/>
<accession>A0A1M7M226</accession>
<evidence type="ECO:0000256" key="2">
    <source>
        <dbReference type="ARBA" id="ARBA00022777"/>
    </source>
</evidence>
<dbReference type="GO" id="GO:0003951">
    <property type="term" value="F:NAD+ kinase activity"/>
    <property type="evidence" value="ECO:0007669"/>
    <property type="project" value="UniProtKB-UniRule"/>
</dbReference>
<evidence type="ECO:0000256" key="1">
    <source>
        <dbReference type="ARBA" id="ARBA00022679"/>
    </source>
</evidence>
<dbReference type="STRING" id="1120996.SAMN02746066_03562"/>
<comment type="caution">
    <text evidence="6">Lacks conserved residue(s) required for the propagation of feature annotation.</text>
</comment>
<dbReference type="Pfam" id="PF20143">
    <property type="entry name" value="NAD_kinase_C"/>
    <property type="match status" value="1"/>
</dbReference>
<comment type="function">
    <text evidence="6">Involved in the regulation of the intracellular balance of NAD and NADP, and is a key enzyme in the biosynthesis of NADP. Catalyzes specifically the phosphorylation on 2'-hydroxyl of the adenosine moiety of NAD to yield NADP.</text>
</comment>
<feature type="binding site" evidence="6">
    <location>
        <begin position="182"/>
        <end position="187"/>
    </location>
    <ligand>
        <name>NAD(+)</name>
        <dbReference type="ChEBI" id="CHEBI:57540"/>
    </ligand>
</feature>
<feature type="active site" description="Proton acceptor" evidence="6">
    <location>
        <position position="67"/>
    </location>
</feature>
<evidence type="ECO:0000256" key="6">
    <source>
        <dbReference type="HAMAP-Rule" id="MF_00361"/>
    </source>
</evidence>
<dbReference type="PANTHER" id="PTHR20275:SF0">
    <property type="entry name" value="NAD KINASE"/>
    <property type="match status" value="1"/>
</dbReference>
<dbReference type="GO" id="GO:0019674">
    <property type="term" value="P:NAD+ metabolic process"/>
    <property type="evidence" value="ECO:0007669"/>
    <property type="project" value="InterPro"/>
</dbReference>
<keyword evidence="6" id="KW-0067">ATP-binding</keyword>
<keyword evidence="6" id="KW-0963">Cytoplasm</keyword>
<dbReference type="AlphaFoldDB" id="A0A1M7M226"/>
<dbReference type="SUPFAM" id="SSF111331">
    <property type="entry name" value="NAD kinase/diacylglycerol kinase-like"/>
    <property type="match status" value="1"/>
</dbReference>
<comment type="similarity">
    <text evidence="6">Belongs to the NAD kinase family.</text>
</comment>
<proteinExistence type="inferred from homology"/>
<dbReference type="Pfam" id="PF01513">
    <property type="entry name" value="NAD_kinase"/>
    <property type="match status" value="1"/>
</dbReference>
<dbReference type="GO" id="GO:0006741">
    <property type="term" value="P:NADP+ biosynthetic process"/>
    <property type="evidence" value="ECO:0007669"/>
    <property type="project" value="UniProtKB-UniRule"/>
</dbReference>
<evidence type="ECO:0000313" key="8">
    <source>
        <dbReference type="Proteomes" id="UP000184038"/>
    </source>
</evidence>
<dbReference type="HAMAP" id="MF_00361">
    <property type="entry name" value="NAD_kinase"/>
    <property type="match status" value="1"/>
</dbReference>
<evidence type="ECO:0000313" key="7">
    <source>
        <dbReference type="EMBL" id="SHM84693.1"/>
    </source>
</evidence>
<keyword evidence="6" id="KW-0547">Nucleotide-binding</keyword>
<dbReference type="GO" id="GO:0005524">
    <property type="term" value="F:ATP binding"/>
    <property type="evidence" value="ECO:0007669"/>
    <property type="project" value="UniProtKB-KW"/>
</dbReference>
<keyword evidence="8" id="KW-1185">Reference proteome</keyword>
<dbReference type="InterPro" id="IPR002504">
    <property type="entry name" value="NADK"/>
</dbReference>
<dbReference type="GO" id="GO:0005737">
    <property type="term" value="C:cytoplasm"/>
    <property type="evidence" value="ECO:0007669"/>
    <property type="project" value="UniProtKB-SubCell"/>
</dbReference>
<evidence type="ECO:0000256" key="5">
    <source>
        <dbReference type="ARBA" id="ARBA00047925"/>
    </source>
</evidence>
<comment type="subcellular location">
    <subcellularLocation>
        <location evidence="6">Cytoplasm</location>
    </subcellularLocation>
</comment>
<feature type="binding site" evidence="6">
    <location>
        <position position="152"/>
    </location>
    <ligand>
        <name>NAD(+)</name>
        <dbReference type="ChEBI" id="CHEBI:57540"/>
    </ligand>
</feature>
<dbReference type="PANTHER" id="PTHR20275">
    <property type="entry name" value="NAD KINASE"/>
    <property type="match status" value="1"/>
</dbReference>
<dbReference type="Proteomes" id="UP000184038">
    <property type="component" value="Unassembled WGS sequence"/>
</dbReference>
<dbReference type="InterPro" id="IPR017437">
    <property type="entry name" value="ATP-NAD_kinase_PpnK-typ_C"/>
</dbReference>
<reference evidence="7 8" key="1">
    <citation type="submission" date="2016-11" db="EMBL/GenBank/DDBJ databases">
        <authorList>
            <person name="Jaros S."/>
            <person name="Januszkiewicz K."/>
            <person name="Wedrychowicz H."/>
        </authorList>
    </citation>
    <scope>NUCLEOTIDE SEQUENCE [LARGE SCALE GENOMIC DNA]</scope>
    <source>
        <strain evidence="7 8">DSM 15930</strain>
    </source>
</reference>
<comment type="cofactor">
    <cofactor evidence="6">
        <name>a divalent metal cation</name>
        <dbReference type="ChEBI" id="CHEBI:60240"/>
    </cofactor>
</comment>
<keyword evidence="3 6" id="KW-0521">NADP</keyword>
<dbReference type="Gene3D" id="3.40.50.10330">
    <property type="entry name" value="Probable inorganic polyphosphate/atp-NAD kinase, domain 1"/>
    <property type="match status" value="1"/>
</dbReference>